<evidence type="ECO:0000313" key="3">
    <source>
        <dbReference type="Proteomes" id="UP000295151"/>
    </source>
</evidence>
<dbReference type="EMBL" id="SOCE01000001">
    <property type="protein sequence ID" value="TDU90752.1"/>
    <property type="molecule type" value="Genomic_DNA"/>
</dbReference>
<feature type="region of interest" description="Disordered" evidence="1">
    <location>
        <begin position="52"/>
        <end position="75"/>
    </location>
</feature>
<organism evidence="2 3">
    <name type="scientific">Kribbella voronezhensis</name>
    <dbReference type="NCBI Taxonomy" id="2512212"/>
    <lineage>
        <taxon>Bacteria</taxon>
        <taxon>Bacillati</taxon>
        <taxon>Actinomycetota</taxon>
        <taxon>Actinomycetes</taxon>
        <taxon>Propionibacteriales</taxon>
        <taxon>Kribbellaceae</taxon>
        <taxon>Kribbella</taxon>
    </lineage>
</organism>
<protein>
    <submittedName>
        <fullName evidence="2">Uncharacterized protein</fullName>
    </submittedName>
</protein>
<sequence>MCPYSSGEQSRRIDQLPEDTMMLFYSSQYLDAEIAYRQERIKRDFQRPLWFQKKPAPKATPQPVCRPAVQARHAM</sequence>
<reference evidence="2 3" key="1">
    <citation type="submission" date="2019-03" db="EMBL/GenBank/DDBJ databases">
        <title>Genomic Encyclopedia of Type Strains, Phase III (KMG-III): the genomes of soil and plant-associated and newly described type strains.</title>
        <authorList>
            <person name="Whitman W."/>
        </authorList>
    </citation>
    <scope>NUCLEOTIDE SEQUENCE [LARGE SCALE GENOMIC DNA]</scope>
    <source>
        <strain evidence="2 3">VKM Ac-2575</strain>
    </source>
</reference>
<evidence type="ECO:0000313" key="2">
    <source>
        <dbReference type="EMBL" id="TDU90752.1"/>
    </source>
</evidence>
<name>A0A4R7TEV5_9ACTN</name>
<comment type="caution">
    <text evidence="2">The sequence shown here is derived from an EMBL/GenBank/DDBJ whole genome shotgun (WGS) entry which is preliminary data.</text>
</comment>
<feature type="compositionally biased region" description="Low complexity" evidence="1">
    <location>
        <begin position="52"/>
        <end position="63"/>
    </location>
</feature>
<keyword evidence="3" id="KW-1185">Reference proteome</keyword>
<gene>
    <name evidence="2" type="ORF">EV138_4347</name>
</gene>
<proteinExistence type="predicted"/>
<dbReference type="RefSeq" id="WP_133980621.1">
    <property type="nucleotide sequence ID" value="NZ_SOCE01000001.1"/>
</dbReference>
<dbReference type="AlphaFoldDB" id="A0A4R7TEV5"/>
<accession>A0A4R7TEV5</accession>
<evidence type="ECO:0000256" key="1">
    <source>
        <dbReference type="SAM" id="MobiDB-lite"/>
    </source>
</evidence>
<dbReference type="Proteomes" id="UP000295151">
    <property type="component" value="Unassembled WGS sequence"/>
</dbReference>
<dbReference type="OrthoDB" id="3831124at2"/>